<evidence type="ECO:0000259" key="3">
    <source>
        <dbReference type="SMART" id="SM00507"/>
    </source>
</evidence>
<evidence type="ECO:0000313" key="4">
    <source>
        <dbReference type="EMBL" id="XCG62738.1"/>
    </source>
</evidence>
<accession>A0AAU8DKP7</accession>
<feature type="region of interest" description="Disordered" evidence="2">
    <location>
        <begin position="383"/>
        <end position="417"/>
    </location>
</feature>
<evidence type="ECO:0000256" key="1">
    <source>
        <dbReference type="ARBA" id="ARBA00023450"/>
    </source>
</evidence>
<dbReference type="CDD" id="cd00085">
    <property type="entry name" value="HNHc"/>
    <property type="match status" value="1"/>
</dbReference>
<comment type="similarity">
    <text evidence="1">Belongs to the Rv1128c/1148c/1588c/1702c/1945/3466 family.</text>
</comment>
<dbReference type="Gene3D" id="1.10.30.50">
    <property type="match status" value="1"/>
</dbReference>
<name>A0AAU8DKP7_9ACTN</name>
<dbReference type="InterPro" id="IPR003615">
    <property type="entry name" value="HNH_nuc"/>
</dbReference>
<evidence type="ECO:0000256" key="2">
    <source>
        <dbReference type="SAM" id="MobiDB-lite"/>
    </source>
</evidence>
<protein>
    <submittedName>
        <fullName evidence="4">DUF222 domain-containing protein</fullName>
    </submittedName>
</protein>
<reference evidence="4" key="1">
    <citation type="submission" date="2024-05" db="EMBL/GenBank/DDBJ databases">
        <authorList>
            <person name="Cai S.Y."/>
            <person name="Jin L.M."/>
            <person name="Li H.R."/>
        </authorList>
    </citation>
    <scope>NUCLEOTIDE SEQUENCE</scope>
    <source>
        <strain evidence="4">A5-74</strain>
    </source>
</reference>
<dbReference type="Pfam" id="PF02720">
    <property type="entry name" value="DUF222"/>
    <property type="match status" value="1"/>
</dbReference>
<sequence>MLAVARCRSISPIRVTHHHRIVDPGNRFPPIQVVETTTDEMVEFVAPTGERLGRMIARDADARWVADAATLMGEFPLTDSTFDRGLAPTLVAALTAGHVAPVGKVAATNLVQVIAVTDRIVSWAQAVQTQAVAALARPGVAVPVGDLLQLATHGGRVAPDGTDPSEVLCDRDFEADCFREVSVAGNAEWDTVIREEATRLASAEVGVALGLPPTTAGARLSESVELVDRHPRAVDCWQTGRIDRQRVRAFAARTAGLDASTVAEVESALLSDGGKKVGATTCVTLRRQLEREIARRDPAANRRREKLAREDRGVFVQPGDDGMSRFCAALPAPVALLAYEVIDTVARGLPDAARAGRTAAQARADVFGDIMTELAAFGRVDLRSGPAENADSPSDPSHPDDGGCGERDGDGGAGSDDRLLPAVWEALGASVSVVVAADVFSKCTDDGVRSLESALLERYGDLPVNLAHALAVSARRARLWMPGVQPSAASVPDDGSGAQQPDTEPPLHEDQQVGHWAYRPERETAERVIERDRVCRFPGCRRPARQCDLDHRIPYDEGGSTTFDNLDVLCRYHHRIKTHAGWRAIRLPGNRMRWTSPLGAELVDEPEVDTVGRGDRTTLSQVPTSDHDPPPF</sequence>
<feature type="region of interest" description="Disordered" evidence="2">
    <location>
        <begin position="485"/>
        <end position="512"/>
    </location>
</feature>
<dbReference type="EMBL" id="CP159218">
    <property type="protein sequence ID" value="XCG62738.1"/>
    <property type="molecule type" value="Genomic_DNA"/>
</dbReference>
<feature type="domain" description="HNH nuclease" evidence="3">
    <location>
        <begin position="523"/>
        <end position="575"/>
    </location>
</feature>
<dbReference type="RefSeq" id="WP_353648353.1">
    <property type="nucleotide sequence ID" value="NZ_CP159218.1"/>
</dbReference>
<organism evidence="4">
    <name type="scientific">Nakamurella sp. A5-74</name>
    <dbReference type="NCBI Taxonomy" id="3158264"/>
    <lineage>
        <taxon>Bacteria</taxon>
        <taxon>Bacillati</taxon>
        <taxon>Actinomycetota</taxon>
        <taxon>Actinomycetes</taxon>
        <taxon>Nakamurellales</taxon>
        <taxon>Nakamurellaceae</taxon>
        <taxon>Nakamurella</taxon>
    </lineage>
</organism>
<feature type="region of interest" description="Disordered" evidence="2">
    <location>
        <begin position="606"/>
        <end position="632"/>
    </location>
</feature>
<dbReference type="GO" id="GO:0003676">
    <property type="term" value="F:nucleic acid binding"/>
    <property type="evidence" value="ECO:0007669"/>
    <property type="project" value="InterPro"/>
</dbReference>
<proteinExistence type="inferred from homology"/>
<gene>
    <name evidence="4" type="ORF">ABLG96_16125</name>
</gene>
<dbReference type="Pfam" id="PF01844">
    <property type="entry name" value="HNH"/>
    <property type="match status" value="1"/>
</dbReference>
<dbReference type="AlphaFoldDB" id="A0AAU8DKP7"/>
<feature type="compositionally biased region" description="Basic and acidic residues" evidence="2">
    <location>
        <begin position="397"/>
        <end position="417"/>
    </location>
</feature>
<dbReference type="SMART" id="SM00507">
    <property type="entry name" value="HNHc"/>
    <property type="match status" value="1"/>
</dbReference>
<dbReference type="InterPro" id="IPR003870">
    <property type="entry name" value="DUF222"/>
</dbReference>
<dbReference type="InterPro" id="IPR002711">
    <property type="entry name" value="HNH"/>
</dbReference>
<dbReference type="GO" id="GO:0008270">
    <property type="term" value="F:zinc ion binding"/>
    <property type="evidence" value="ECO:0007669"/>
    <property type="project" value="InterPro"/>
</dbReference>
<dbReference type="GO" id="GO:0004519">
    <property type="term" value="F:endonuclease activity"/>
    <property type="evidence" value="ECO:0007669"/>
    <property type="project" value="InterPro"/>
</dbReference>